<dbReference type="Pfam" id="PF07238">
    <property type="entry name" value="PilZ"/>
    <property type="match status" value="1"/>
</dbReference>
<dbReference type="AlphaFoldDB" id="A0A2L1GKI6"/>
<dbReference type="GO" id="GO:0035438">
    <property type="term" value="F:cyclic-di-GMP binding"/>
    <property type="evidence" value="ECO:0007669"/>
    <property type="project" value="InterPro"/>
</dbReference>
<keyword evidence="3" id="KW-1185">Reference proteome</keyword>
<dbReference type="SUPFAM" id="SSF141371">
    <property type="entry name" value="PilZ domain-like"/>
    <property type="match status" value="1"/>
</dbReference>
<dbReference type="EMBL" id="CP021255">
    <property type="protein sequence ID" value="AVD70168.1"/>
    <property type="molecule type" value="Genomic_DNA"/>
</dbReference>
<dbReference type="InterPro" id="IPR009875">
    <property type="entry name" value="PilZ_domain"/>
</dbReference>
<dbReference type="RefSeq" id="WP_104935494.1">
    <property type="nucleotide sequence ID" value="NZ_CP021255.1"/>
</dbReference>
<sequence length="149" mass="16728">MDNEKKSWDDIPALDLQDLQVEWDYRAEISNDKRRSQRLSDQELVKVFGVPCIPVKIATISSLNRGILQDISETGVAVRLQEALQVNERVKMGFFLGEEKILCKGIVRHVSEGSLGHTCGIKLVNVDEATKTRIHSVYVSVALKHGNSR</sequence>
<organism evidence="2 3">
    <name type="scientific">Desulfobulbus oralis</name>
    <dbReference type="NCBI Taxonomy" id="1986146"/>
    <lineage>
        <taxon>Bacteria</taxon>
        <taxon>Pseudomonadati</taxon>
        <taxon>Thermodesulfobacteriota</taxon>
        <taxon>Desulfobulbia</taxon>
        <taxon>Desulfobulbales</taxon>
        <taxon>Desulfobulbaceae</taxon>
        <taxon>Desulfobulbus</taxon>
    </lineage>
</organism>
<reference evidence="2 3" key="1">
    <citation type="journal article" date="2018" name="MBio">
        <title>Insights into the evolution of host association through the isolation and characterization of a novel human periodontal pathobiont, Desulfobulbus oralis.</title>
        <authorList>
            <person name="Cross K.L."/>
            <person name="Chirania P."/>
            <person name="Xiong W."/>
            <person name="Beall C.J."/>
            <person name="Elkins J.G."/>
            <person name="Giannone R.J."/>
            <person name="Griffen A.L."/>
            <person name="Guss A.M."/>
            <person name="Hettich R.L."/>
            <person name="Joshi S.S."/>
            <person name="Mokrzan E.M."/>
            <person name="Martin R.K."/>
            <person name="Zhulin I.B."/>
            <person name="Leys E.J."/>
            <person name="Podar M."/>
        </authorList>
    </citation>
    <scope>NUCLEOTIDE SEQUENCE [LARGE SCALE GENOMIC DNA]</scope>
    <source>
        <strain evidence="2 3">ORNL</strain>
    </source>
</reference>
<gene>
    <name evidence="2" type="ORF">CAY53_00620</name>
</gene>
<evidence type="ECO:0000313" key="3">
    <source>
        <dbReference type="Proteomes" id="UP000239867"/>
    </source>
</evidence>
<dbReference type="OrthoDB" id="5434239at2"/>
<name>A0A2L1GKI6_9BACT</name>
<dbReference type="KEGG" id="deo:CAY53_00620"/>
<feature type="domain" description="PilZ" evidence="1">
    <location>
        <begin position="34"/>
        <end position="135"/>
    </location>
</feature>
<dbReference type="Proteomes" id="UP000239867">
    <property type="component" value="Chromosome"/>
</dbReference>
<evidence type="ECO:0000259" key="1">
    <source>
        <dbReference type="Pfam" id="PF07238"/>
    </source>
</evidence>
<dbReference type="Gene3D" id="2.40.10.220">
    <property type="entry name" value="predicted glycosyltransferase like domains"/>
    <property type="match status" value="1"/>
</dbReference>
<accession>A0A2L1GKI6</accession>
<evidence type="ECO:0000313" key="2">
    <source>
        <dbReference type="EMBL" id="AVD70168.1"/>
    </source>
</evidence>
<proteinExistence type="predicted"/>
<protein>
    <recommendedName>
        <fullName evidence="1">PilZ domain-containing protein</fullName>
    </recommendedName>
</protein>